<evidence type="ECO:0000256" key="2">
    <source>
        <dbReference type="ARBA" id="ARBA00007277"/>
    </source>
</evidence>
<dbReference type="InterPro" id="IPR017946">
    <property type="entry name" value="PLC-like_Pdiesterase_TIM-brl"/>
</dbReference>
<sequence>AGERIENTLEAFEHAVSQGCDWLELDVRRTCDGVVVVCHDRDLTRQSGRSLDVTQTDYKDLPPYRSPLEVTFSPGCFSSGSDRRIPRLVEVFQRFPRQPISIEVKDDDDELIDE</sequence>
<dbReference type="PANTHER" id="PTHR42758:SF3">
    <property type="entry name" value="LYSOPHOSPHOLIPASE D GDPD3"/>
    <property type="match status" value="1"/>
</dbReference>
<comment type="similarity">
    <text evidence="2">Belongs to the glycerophosphoryl diester phosphodiesterase family.</text>
</comment>
<comment type="catalytic activity">
    <reaction evidence="11">
        <text>1-O-(1Z-octadecenyl)-sn-glycero-3-phospho-N-hexadecanoyl-ethanolamine + H2O = 1-O-(1Z-octadecenyl)-sn-glycero-3-phosphate + N-hexadecanoylethanolamine + H(+)</text>
        <dbReference type="Rhea" id="RHEA:53184"/>
        <dbReference type="ChEBI" id="CHEBI:15377"/>
        <dbReference type="ChEBI" id="CHEBI:15378"/>
        <dbReference type="ChEBI" id="CHEBI:71464"/>
        <dbReference type="ChEBI" id="CHEBI:137009"/>
        <dbReference type="ChEBI" id="CHEBI:137017"/>
    </reaction>
    <physiologicalReaction direction="left-to-right" evidence="11">
        <dbReference type="Rhea" id="RHEA:53185"/>
    </physiologicalReaction>
</comment>
<evidence type="ECO:0000256" key="8">
    <source>
        <dbReference type="ARBA" id="ARBA00036083"/>
    </source>
</evidence>
<dbReference type="Gene3D" id="3.20.20.190">
    <property type="entry name" value="Phosphatidylinositol (PI) phosphodiesterase"/>
    <property type="match status" value="1"/>
</dbReference>
<comment type="subcellular location">
    <subcellularLocation>
        <location evidence="1">Membrane</location>
    </subcellularLocation>
</comment>
<dbReference type="InterPro" id="IPR052271">
    <property type="entry name" value="GDPD-Related"/>
</dbReference>
<name>A0A8K1D9B1_9PASS</name>
<dbReference type="OrthoDB" id="1058301at2759"/>
<evidence type="ECO:0000256" key="9">
    <source>
        <dbReference type="ARBA" id="ARBA00047392"/>
    </source>
</evidence>
<feature type="non-terminal residue" evidence="14">
    <location>
        <position position="1"/>
    </location>
</feature>
<evidence type="ECO:0000256" key="4">
    <source>
        <dbReference type="ARBA" id="ARBA00022801"/>
    </source>
</evidence>
<dbReference type="GO" id="GO:0046475">
    <property type="term" value="P:glycerophospholipid catabolic process"/>
    <property type="evidence" value="ECO:0007669"/>
    <property type="project" value="TreeGrafter"/>
</dbReference>
<dbReference type="PROSITE" id="PS50007">
    <property type="entry name" value="PIPLC_X_DOMAIN"/>
    <property type="match status" value="1"/>
</dbReference>
<comment type="catalytic activity">
    <reaction evidence="8">
        <text>1-O-hexadecyl-sn-glycero-3-phosphocholine + H2O = 1-O-hexadecyl-sn-glycero-3-phosphate + choline + H(+)</text>
        <dbReference type="Rhea" id="RHEA:41143"/>
        <dbReference type="ChEBI" id="CHEBI:15354"/>
        <dbReference type="ChEBI" id="CHEBI:15377"/>
        <dbReference type="ChEBI" id="CHEBI:15378"/>
        <dbReference type="ChEBI" id="CHEBI:64496"/>
        <dbReference type="ChEBI" id="CHEBI:77580"/>
    </reaction>
    <physiologicalReaction direction="left-to-right" evidence="8">
        <dbReference type="Rhea" id="RHEA:41144"/>
    </physiologicalReaction>
</comment>
<dbReference type="GO" id="GO:0005789">
    <property type="term" value="C:endoplasmic reticulum membrane"/>
    <property type="evidence" value="ECO:0007669"/>
    <property type="project" value="TreeGrafter"/>
</dbReference>
<dbReference type="EMBL" id="SWJQ01001692">
    <property type="protein sequence ID" value="TRZ07640.1"/>
    <property type="molecule type" value="Genomic_DNA"/>
</dbReference>
<dbReference type="Pfam" id="PF03009">
    <property type="entry name" value="GDPD"/>
    <property type="match status" value="1"/>
</dbReference>
<comment type="caution">
    <text evidence="14">The sequence shown here is derived from an EMBL/GenBank/DDBJ whole genome shotgun (WGS) entry which is preliminary data.</text>
</comment>
<keyword evidence="7" id="KW-0472">Membrane</keyword>
<evidence type="ECO:0000256" key="3">
    <source>
        <dbReference type="ARBA" id="ARBA00022692"/>
    </source>
</evidence>
<evidence type="ECO:0000256" key="1">
    <source>
        <dbReference type="ARBA" id="ARBA00004370"/>
    </source>
</evidence>
<dbReference type="GO" id="GO:0004622">
    <property type="term" value="F:phosphatidylcholine lysophospholipase activity"/>
    <property type="evidence" value="ECO:0007669"/>
    <property type="project" value="TreeGrafter"/>
</dbReference>
<organism evidence="14 15">
    <name type="scientific">Zosterops borbonicus</name>
    <dbReference type="NCBI Taxonomy" id="364589"/>
    <lineage>
        <taxon>Eukaryota</taxon>
        <taxon>Metazoa</taxon>
        <taxon>Chordata</taxon>
        <taxon>Craniata</taxon>
        <taxon>Vertebrata</taxon>
        <taxon>Euteleostomi</taxon>
        <taxon>Archelosauria</taxon>
        <taxon>Archosauria</taxon>
        <taxon>Dinosauria</taxon>
        <taxon>Saurischia</taxon>
        <taxon>Theropoda</taxon>
        <taxon>Coelurosauria</taxon>
        <taxon>Aves</taxon>
        <taxon>Neognathae</taxon>
        <taxon>Neoaves</taxon>
        <taxon>Telluraves</taxon>
        <taxon>Australaves</taxon>
        <taxon>Passeriformes</taxon>
        <taxon>Sylvioidea</taxon>
        <taxon>Zosteropidae</taxon>
        <taxon>Zosterops</taxon>
    </lineage>
</organism>
<feature type="domain" description="GP-PDE" evidence="13">
    <location>
        <begin position="1"/>
        <end position="114"/>
    </location>
</feature>
<keyword evidence="3" id="KW-0812">Transmembrane</keyword>
<evidence type="ECO:0000256" key="11">
    <source>
        <dbReference type="ARBA" id="ARBA00048580"/>
    </source>
</evidence>
<evidence type="ECO:0000256" key="5">
    <source>
        <dbReference type="ARBA" id="ARBA00022989"/>
    </source>
</evidence>
<evidence type="ECO:0000256" key="12">
    <source>
        <dbReference type="ARBA" id="ARBA00048947"/>
    </source>
</evidence>
<feature type="non-terminal residue" evidence="14">
    <location>
        <position position="114"/>
    </location>
</feature>
<reference evidence="14" key="1">
    <citation type="submission" date="2019-04" db="EMBL/GenBank/DDBJ databases">
        <title>Genome assembly of Zosterops borbonicus 15179.</title>
        <authorList>
            <person name="Leroy T."/>
            <person name="Anselmetti Y."/>
            <person name="Tilak M.-K."/>
            <person name="Nabholz B."/>
        </authorList>
    </citation>
    <scope>NUCLEOTIDE SEQUENCE</scope>
    <source>
        <strain evidence="14">HGM_15179</strain>
        <tissue evidence="14">Muscle</tissue>
    </source>
</reference>
<accession>A0A8K1D9B1</accession>
<keyword evidence="15" id="KW-1185">Reference proteome</keyword>
<comment type="catalytic activity">
    <reaction evidence="10">
        <text>N-hexadecanoyl-1-(9Z-octadecenoyl)-sn-glycero-3-phosphoethanolamine + H2O = N-hexadecanoylethanolamine + 1-(9Z-octadecenoyl)-sn-glycero-3-phosphate + H(+)</text>
        <dbReference type="Rhea" id="RHEA:53168"/>
        <dbReference type="ChEBI" id="CHEBI:15377"/>
        <dbReference type="ChEBI" id="CHEBI:15378"/>
        <dbReference type="ChEBI" id="CHEBI:71464"/>
        <dbReference type="ChEBI" id="CHEBI:74544"/>
        <dbReference type="ChEBI" id="CHEBI:85217"/>
    </reaction>
    <physiologicalReaction direction="left-to-right" evidence="10">
        <dbReference type="Rhea" id="RHEA:53169"/>
    </physiologicalReaction>
</comment>
<dbReference type="AlphaFoldDB" id="A0A8K1D9B1"/>
<proteinExistence type="inferred from homology"/>
<evidence type="ECO:0000256" key="7">
    <source>
        <dbReference type="ARBA" id="ARBA00023136"/>
    </source>
</evidence>
<keyword evidence="5" id="KW-1133">Transmembrane helix</keyword>
<evidence type="ECO:0000256" key="10">
    <source>
        <dbReference type="ARBA" id="ARBA00047538"/>
    </source>
</evidence>
<comment type="catalytic activity">
    <reaction evidence="12">
        <text>N,1-di-(9Z-octadecenoyl)-sn-glycero-3-phosphoethanolamine + H2O = N-(9Z-octadecenoyl) ethanolamine + 1-(9Z-octadecenoyl)-sn-glycero-3-phosphate + H(+)</text>
        <dbReference type="Rhea" id="RHEA:56460"/>
        <dbReference type="ChEBI" id="CHEBI:15377"/>
        <dbReference type="ChEBI" id="CHEBI:15378"/>
        <dbReference type="ChEBI" id="CHEBI:71466"/>
        <dbReference type="ChEBI" id="CHEBI:74544"/>
        <dbReference type="ChEBI" id="CHEBI:85222"/>
    </reaction>
    <physiologicalReaction direction="left-to-right" evidence="12">
        <dbReference type="Rhea" id="RHEA:56461"/>
    </physiologicalReaction>
</comment>
<protein>
    <recommendedName>
        <fullName evidence="13">GP-PDE domain-containing protein</fullName>
    </recommendedName>
</protein>
<evidence type="ECO:0000313" key="14">
    <source>
        <dbReference type="EMBL" id="TRZ07640.1"/>
    </source>
</evidence>
<gene>
    <name evidence="14" type="ORF">HGM15179_019469</name>
</gene>
<evidence type="ECO:0000256" key="6">
    <source>
        <dbReference type="ARBA" id="ARBA00023098"/>
    </source>
</evidence>
<dbReference type="PANTHER" id="PTHR42758">
    <property type="entry name" value="PHOSPHATIDYLGLYCEROL PHOSPHOLIPASE C"/>
    <property type="match status" value="1"/>
</dbReference>
<dbReference type="SUPFAM" id="SSF51695">
    <property type="entry name" value="PLC-like phosphodiesterases"/>
    <property type="match status" value="1"/>
</dbReference>
<comment type="catalytic activity">
    <reaction evidence="9">
        <text>N-(5Z,8Z,11Z,14Z-eicosatetraenoyl)-1-(9Z-octadecenoyl)-sn-glycero-3-phosphoethanolamine + H2O = N-(5Z,8Z,11Z,14Z-eicosatetraenoyl)-ethanolamine + 1-(9Z-octadecenoyl)-sn-glycero-3-phosphate + H(+)</text>
        <dbReference type="Rhea" id="RHEA:45544"/>
        <dbReference type="ChEBI" id="CHEBI:2700"/>
        <dbReference type="ChEBI" id="CHEBI:15377"/>
        <dbReference type="ChEBI" id="CHEBI:15378"/>
        <dbReference type="ChEBI" id="CHEBI:74544"/>
        <dbReference type="ChEBI" id="CHEBI:85223"/>
    </reaction>
    <physiologicalReaction direction="left-to-right" evidence="9">
        <dbReference type="Rhea" id="RHEA:45545"/>
    </physiologicalReaction>
</comment>
<dbReference type="GO" id="GO:0008081">
    <property type="term" value="F:phosphoric diester hydrolase activity"/>
    <property type="evidence" value="ECO:0007669"/>
    <property type="project" value="InterPro"/>
</dbReference>
<keyword evidence="6" id="KW-0443">Lipid metabolism</keyword>
<dbReference type="InterPro" id="IPR030395">
    <property type="entry name" value="GP_PDE_dom"/>
</dbReference>
<keyword evidence="4" id="KW-0378">Hydrolase</keyword>
<dbReference type="PROSITE" id="PS51704">
    <property type="entry name" value="GP_PDE"/>
    <property type="match status" value="1"/>
</dbReference>
<dbReference type="Proteomes" id="UP000796761">
    <property type="component" value="Unassembled WGS sequence"/>
</dbReference>
<evidence type="ECO:0000313" key="15">
    <source>
        <dbReference type="Proteomes" id="UP000796761"/>
    </source>
</evidence>
<evidence type="ECO:0000259" key="13">
    <source>
        <dbReference type="PROSITE" id="PS51704"/>
    </source>
</evidence>